<organism evidence="3">
    <name type="scientific">Anopheles darlingi</name>
    <name type="common">Mosquito</name>
    <dbReference type="NCBI Taxonomy" id="43151"/>
    <lineage>
        <taxon>Eukaryota</taxon>
        <taxon>Metazoa</taxon>
        <taxon>Ecdysozoa</taxon>
        <taxon>Arthropoda</taxon>
        <taxon>Hexapoda</taxon>
        <taxon>Insecta</taxon>
        <taxon>Pterygota</taxon>
        <taxon>Neoptera</taxon>
        <taxon>Endopterygota</taxon>
        <taxon>Diptera</taxon>
        <taxon>Nematocera</taxon>
        <taxon>Culicoidea</taxon>
        <taxon>Culicidae</taxon>
        <taxon>Anophelinae</taxon>
        <taxon>Anopheles</taxon>
    </lineage>
</organism>
<dbReference type="AlphaFoldDB" id="A0A2M4DNE1"/>
<feature type="chain" id="PRO_5014695261" evidence="2">
    <location>
        <begin position="17"/>
        <end position="110"/>
    </location>
</feature>
<feature type="signal peptide" evidence="2">
    <location>
        <begin position="1"/>
        <end position="16"/>
    </location>
</feature>
<proteinExistence type="predicted"/>
<evidence type="ECO:0000313" key="3">
    <source>
        <dbReference type="EMBL" id="MBW79041.1"/>
    </source>
</evidence>
<protein>
    <submittedName>
        <fullName evidence="3">Putative secreted protein</fullName>
    </submittedName>
</protein>
<reference evidence="3" key="1">
    <citation type="submission" date="2018-01" db="EMBL/GenBank/DDBJ databases">
        <title>An insight into the sialome of Amazonian anophelines.</title>
        <authorList>
            <person name="Ribeiro J.M."/>
            <person name="Scarpassa V."/>
            <person name="Calvo E."/>
        </authorList>
    </citation>
    <scope>NUCLEOTIDE SEQUENCE</scope>
</reference>
<feature type="compositionally biased region" description="Low complexity" evidence="1">
    <location>
        <begin position="16"/>
        <end position="30"/>
    </location>
</feature>
<evidence type="ECO:0000256" key="1">
    <source>
        <dbReference type="SAM" id="MobiDB-lite"/>
    </source>
</evidence>
<evidence type="ECO:0000256" key="2">
    <source>
        <dbReference type="SAM" id="SignalP"/>
    </source>
</evidence>
<accession>A0A2M4DNE1</accession>
<feature type="region of interest" description="Disordered" evidence="1">
    <location>
        <begin position="16"/>
        <end position="40"/>
    </location>
</feature>
<keyword evidence="2" id="KW-0732">Signal</keyword>
<dbReference type="EMBL" id="GGFL01014863">
    <property type="protein sequence ID" value="MBW79041.1"/>
    <property type="molecule type" value="Transcribed_RNA"/>
</dbReference>
<sequence>MLPLLVLVLQLLPAPATPPVTESESASASPSEDEDPDVGSEGLRLVRSIRLLHIEAGTSSTLPQEFNGGEEADCTDVSITETDVWLVRGWLRRSVSSWNALCLCCSSLVR</sequence>
<name>A0A2M4DNE1_ANODA</name>